<dbReference type="GeneTree" id="ENSGT00940000154543"/>
<reference evidence="2" key="3">
    <citation type="submission" date="2025-09" db="UniProtKB">
        <authorList>
            <consortium name="Ensembl"/>
        </authorList>
    </citation>
    <scope>IDENTIFICATION</scope>
    <source>
        <strain evidence="2">Guanapo</strain>
    </source>
</reference>
<feature type="compositionally biased region" description="Low complexity" evidence="1">
    <location>
        <begin position="166"/>
        <end position="176"/>
    </location>
</feature>
<dbReference type="Pfam" id="PF15344">
    <property type="entry name" value="FAM217"/>
    <property type="match status" value="1"/>
</dbReference>
<feature type="compositionally biased region" description="Acidic residues" evidence="1">
    <location>
        <begin position="146"/>
        <end position="161"/>
    </location>
</feature>
<name>A0A3P9Q9I4_POERE</name>
<dbReference type="Ensembl" id="ENSPRET00000031100.1">
    <property type="protein sequence ID" value="ENSPREP00000030750.1"/>
    <property type="gene ID" value="ENSPREG00000020824.1"/>
</dbReference>
<organism evidence="2 3">
    <name type="scientific">Poecilia reticulata</name>
    <name type="common">Guppy</name>
    <name type="synonym">Acanthophacelus reticulatus</name>
    <dbReference type="NCBI Taxonomy" id="8081"/>
    <lineage>
        <taxon>Eukaryota</taxon>
        <taxon>Metazoa</taxon>
        <taxon>Chordata</taxon>
        <taxon>Craniata</taxon>
        <taxon>Vertebrata</taxon>
        <taxon>Euteleostomi</taxon>
        <taxon>Actinopterygii</taxon>
        <taxon>Neopterygii</taxon>
        <taxon>Teleostei</taxon>
        <taxon>Neoteleostei</taxon>
        <taxon>Acanthomorphata</taxon>
        <taxon>Ovalentaria</taxon>
        <taxon>Atherinomorphae</taxon>
        <taxon>Cyprinodontiformes</taxon>
        <taxon>Poeciliidae</taxon>
        <taxon>Poeciliinae</taxon>
        <taxon>Poecilia</taxon>
    </lineage>
</organism>
<dbReference type="RefSeq" id="XP_008408609.1">
    <property type="nucleotide sequence ID" value="XM_008410387.2"/>
</dbReference>
<dbReference type="InterPro" id="IPR029266">
    <property type="entry name" value="FAM217"/>
</dbReference>
<evidence type="ECO:0000256" key="1">
    <source>
        <dbReference type="SAM" id="MobiDB-lite"/>
    </source>
</evidence>
<reference evidence="2" key="2">
    <citation type="submission" date="2025-08" db="UniProtKB">
        <authorList>
            <consortium name="Ensembl"/>
        </authorList>
    </citation>
    <scope>IDENTIFICATION</scope>
    <source>
        <strain evidence="2">Guanapo</strain>
    </source>
</reference>
<dbReference type="Proteomes" id="UP000242638">
    <property type="component" value="Unassembled WGS sequence"/>
</dbReference>
<feature type="region of interest" description="Disordered" evidence="1">
    <location>
        <begin position="259"/>
        <end position="283"/>
    </location>
</feature>
<feature type="compositionally biased region" description="Polar residues" evidence="1">
    <location>
        <begin position="267"/>
        <end position="277"/>
    </location>
</feature>
<sequence>MGSILQERVAQRCVERLCIGDREWKKKAPRSTSRPNVAGTKMGRRQSQRKFNQPQCPIQSQENNHEKKPQRRKHKSNTSPTKCSAPLYSSAQGTSMLYPAASEEDRMKIKVSSATENRKHTHTGLRASKHTAALLDHGLPHPSPDQQEELSPQEDSDTDLSELERLPLSSRPLAPRLELRPEVVEDGDAPSHCRTVRGGDFPDFLPPPFNSWSLSQLAVFYNMEGRGAFRLRPVGPLERYLERLLQLEWHQIQTVQAEHGTQDVPGGTSSCQRSSTAAPAPTRLSSPKCILQCQRGFPLSFLSSLAGHSALLAGGTSGLCRICSSSCSTSCCHSTHSHSHLSRLSLDGSRGPLPRPKRSYSESRVHSSDRRLRTQRSISPTSANSYLKRMQASGNIRNPIQAGPGRTHSSDRGRDEPDSTAGVLRKRTHKLSEQRRGGGKHLNRSETSRSSSESRTGREERDKVAGWTEQEVTGLSVCLPGSRHPRVQRPSRSKQVEFVT</sequence>
<reference evidence="3" key="1">
    <citation type="submission" date="2013-11" db="EMBL/GenBank/DDBJ databases">
        <title>The genomic landscape of the Guanapo guppy.</title>
        <authorList>
            <person name="Kuenstner A."/>
            <person name="Dreyer C."/>
        </authorList>
    </citation>
    <scope>NUCLEOTIDE SEQUENCE</scope>
    <source>
        <strain evidence="3">Guanapo</strain>
    </source>
</reference>
<accession>A0A3P9Q9I4</accession>
<dbReference type="OrthoDB" id="10027339at2759"/>
<feature type="region of interest" description="Disordered" evidence="1">
    <location>
        <begin position="135"/>
        <end position="195"/>
    </location>
</feature>
<feature type="compositionally biased region" description="Polar residues" evidence="1">
    <location>
        <begin position="375"/>
        <end position="385"/>
    </location>
</feature>
<dbReference type="KEGG" id="pret:103465494"/>
<dbReference type="AlphaFoldDB" id="A0A3P9Q9I4"/>
<dbReference type="PANTHER" id="PTHR22145:SF2">
    <property type="entry name" value="SI:CH211-266K22.6"/>
    <property type="match status" value="1"/>
</dbReference>
<feature type="region of interest" description="Disordered" evidence="1">
    <location>
        <begin position="341"/>
        <end position="500"/>
    </location>
</feature>
<evidence type="ECO:0000313" key="3">
    <source>
        <dbReference type="Proteomes" id="UP000242638"/>
    </source>
</evidence>
<feature type="compositionally biased region" description="Basic residues" evidence="1">
    <location>
        <begin position="483"/>
        <end position="492"/>
    </location>
</feature>
<feature type="compositionally biased region" description="Polar residues" evidence="1">
    <location>
        <begin position="77"/>
        <end position="90"/>
    </location>
</feature>
<feature type="compositionally biased region" description="Basic and acidic residues" evidence="1">
    <location>
        <begin position="455"/>
        <end position="464"/>
    </location>
</feature>
<dbReference type="Bgee" id="ENSPREG00000020824">
    <property type="expression patterns" value="Expressed in caudal fin and 1 other cell type or tissue"/>
</dbReference>
<feature type="compositionally biased region" description="Basic and acidic residues" evidence="1">
    <location>
        <begin position="359"/>
        <end position="372"/>
    </location>
</feature>
<dbReference type="PANTHER" id="PTHR22145">
    <property type="entry name" value="SI:CH211-266K22.6"/>
    <property type="match status" value="1"/>
</dbReference>
<feature type="region of interest" description="Disordered" evidence="1">
    <location>
        <begin position="24"/>
        <end position="90"/>
    </location>
</feature>
<dbReference type="OMA" id="VTAIMDN"/>
<evidence type="ECO:0000313" key="2">
    <source>
        <dbReference type="Ensembl" id="ENSPREP00000030750.1"/>
    </source>
</evidence>
<proteinExistence type="predicted"/>
<protein>
    <submittedName>
        <fullName evidence="2">Protein FAM217B</fullName>
    </submittedName>
</protein>
<dbReference type="GeneID" id="103465494"/>
<keyword evidence="3" id="KW-1185">Reference proteome</keyword>
<feature type="compositionally biased region" description="Basic and acidic residues" evidence="1">
    <location>
        <begin position="408"/>
        <end position="417"/>
    </location>
</feature>
<feature type="compositionally biased region" description="Polar residues" evidence="1">
    <location>
        <begin position="49"/>
        <end position="62"/>
    </location>
</feature>